<dbReference type="AlphaFoldDB" id="A0A1H8CCH3"/>
<dbReference type="OrthoDB" id="9950750at2"/>
<dbReference type="RefSeq" id="WP_090628495.1">
    <property type="nucleotide sequence ID" value="NZ_FOCP01000004.1"/>
</dbReference>
<evidence type="ECO:0000313" key="2">
    <source>
        <dbReference type="Proteomes" id="UP000199459"/>
    </source>
</evidence>
<proteinExistence type="predicted"/>
<sequence>MLKTKKKLNRNAEALLLRLGRDFAVGKQTDLGTYRLTMDHVENLKRIHAFVRRVARLVLKTLEAENSVNLK</sequence>
<evidence type="ECO:0000313" key="1">
    <source>
        <dbReference type="EMBL" id="SEM92773.1"/>
    </source>
</evidence>
<name>A0A1H8CCH3_9PROT</name>
<protein>
    <submittedName>
        <fullName evidence="1">Uncharacterized protein</fullName>
    </submittedName>
</protein>
<accession>A0A1H8CCH3</accession>
<reference evidence="1 2" key="1">
    <citation type="submission" date="2016-10" db="EMBL/GenBank/DDBJ databases">
        <authorList>
            <person name="de Groot N.N."/>
        </authorList>
    </citation>
    <scope>NUCLEOTIDE SEQUENCE [LARGE SCALE GENOMIC DNA]</scope>
    <source>
        <strain evidence="1 2">Nm22</strain>
    </source>
</reference>
<gene>
    <name evidence="1" type="ORF">SAMN05216325_104138</name>
</gene>
<dbReference type="Proteomes" id="UP000199459">
    <property type="component" value="Unassembled WGS sequence"/>
</dbReference>
<organism evidence="1 2">
    <name type="scientific">Nitrosomonas marina</name>
    <dbReference type="NCBI Taxonomy" id="917"/>
    <lineage>
        <taxon>Bacteria</taxon>
        <taxon>Pseudomonadati</taxon>
        <taxon>Pseudomonadota</taxon>
        <taxon>Betaproteobacteria</taxon>
        <taxon>Nitrosomonadales</taxon>
        <taxon>Nitrosomonadaceae</taxon>
        <taxon>Nitrosomonas</taxon>
    </lineage>
</organism>
<dbReference type="EMBL" id="FOCP01000004">
    <property type="protein sequence ID" value="SEM92773.1"/>
    <property type="molecule type" value="Genomic_DNA"/>
</dbReference>